<dbReference type="InterPro" id="IPR036876">
    <property type="entry name" value="UVR_dom_sf"/>
</dbReference>
<feature type="coiled-coil region" evidence="1">
    <location>
        <begin position="263"/>
        <end position="290"/>
    </location>
</feature>
<protein>
    <recommendedName>
        <fullName evidence="2">UVR domain-containing protein</fullName>
    </recommendedName>
</protein>
<dbReference type="PROSITE" id="PS50151">
    <property type="entry name" value="UVR"/>
    <property type="match status" value="1"/>
</dbReference>
<evidence type="ECO:0000313" key="4">
    <source>
        <dbReference type="Proteomes" id="UP000228765"/>
    </source>
</evidence>
<accession>A0A291L9Z9</accession>
<name>A0A291L9Z9_9CAUD</name>
<keyword evidence="1" id="KW-0175">Coiled coil</keyword>
<dbReference type="Proteomes" id="UP000228765">
    <property type="component" value="Segment"/>
</dbReference>
<dbReference type="SUPFAM" id="SSF46600">
    <property type="entry name" value="C-terminal UvrC-binding domain of UvrB"/>
    <property type="match status" value="1"/>
</dbReference>
<proteinExistence type="predicted"/>
<evidence type="ECO:0000256" key="1">
    <source>
        <dbReference type="SAM" id="Coils"/>
    </source>
</evidence>
<evidence type="ECO:0000259" key="2">
    <source>
        <dbReference type="PROSITE" id="PS50151"/>
    </source>
</evidence>
<reference evidence="3 4" key="1">
    <citation type="submission" date="2017-08" db="EMBL/GenBank/DDBJ databases">
        <title>Complete genome sequence of a novel bacteriophage infecting Bordetella bronchiseptica.</title>
        <authorList>
            <person name="Chen Y."/>
            <person name="Song J."/>
            <person name="Wu B."/>
        </authorList>
    </citation>
    <scope>NUCLEOTIDE SEQUENCE [LARGE SCALE GENOMIC DNA]</scope>
</reference>
<organism evidence="3 4">
    <name type="scientific">Bordetella phage vB_BbrM_PHB04</name>
    <dbReference type="NCBI Taxonomy" id="2029657"/>
    <lineage>
        <taxon>Viruses</taxon>
        <taxon>Duplodnaviria</taxon>
        <taxon>Heunggongvirae</taxon>
        <taxon>Uroviricota</taxon>
        <taxon>Caudoviricetes</taxon>
        <taxon>Phabquatrovirus</taxon>
        <taxon>Phabquatrovirus PHB04</taxon>
    </lineage>
</organism>
<dbReference type="KEGG" id="vg:54982968"/>
<sequence>MTMTKGRIDRAGEIVFHDASLKIWEEGLADARRAGGFKGEDAWERQFKRDVFARIVQQLNRLGWTVGPWSDAHKYKAIARNHRTCAKGDLQAQLSLSGRCIEFEMWQDVQNVENRNGGKYDFNKESRMTYLQRLEMERTRRRIRDYLCNVFTGYEFVPPKPKCGPDGVTAVEYAARNRRTNGHYVPELDRARIHMESNARAADGGTIEHGAKVWALDYKGRVITGTAYYSLNNSWHIVTGRYGLTVCHTGKIFTRRPENLRVKQNAYERRQRLERELAKATEAMNFERAAVLRDILFPGNPELFVVWHKKHEAYHCANFCGYTRDKIKAGRFTADEVRNWRHEPNEVIALSGEKVAA</sequence>
<keyword evidence="4" id="KW-1185">Reference proteome</keyword>
<dbReference type="EMBL" id="MF663786">
    <property type="protein sequence ID" value="ATI15712.1"/>
    <property type="molecule type" value="Genomic_DNA"/>
</dbReference>
<evidence type="ECO:0000313" key="3">
    <source>
        <dbReference type="EMBL" id="ATI15712.1"/>
    </source>
</evidence>
<dbReference type="RefSeq" id="YP_009792760.1">
    <property type="nucleotide sequence ID" value="NC_047861.1"/>
</dbReference>
<feature type="domain" description="UVR" evidence="2">
    <location>
        <begin position="267"/>
        <end position="296"/>
    </location>
</feature>
<dbReference type="GeneID" id="54982968"/>
<dbReference type="InterPro" id="IPR001943">
    <property type="entry name" value="UVR_dom"/>
</dbReference>